<feature type="region of interest" description="Disordered" evidence="1">
    <location>
        <begin position="1"/>
        <end position="58"/>
    </location>
</feature>
<evidence type="ECO:0000256" key="1">
    <source>
        <dbReference type="SAM" id="MobiDB-lite"/>
    </source>
</evidence>
<keyword evidence="2" id="KW-0472">Membrane</keyword>
<evidence type="ECO:0000256" key="2">
    <source>
        <dbReference type="SAM" id="Phobius"/>
    </source>
</evidence>
<dbReference type="AlphaFoldDB" id="A0A813M8Q4"/>
<feature type="transmembrane region" description="Helical" evidence="2">
    <location>
        <begin position="153"/>
        <end position="171"/>
    </location>
</feature>
<organism evidence="3 4">
    <name type="scientific">Polarella glacialis</name>
    <name type="common">Dinoflagellate</name>
    <dbReference type="NCBI Taxonomy" id="89957"/>
    <lineage>
        <taxon>Eukaryota</taxon>
        <taxon>Sar</taxon>
        <taxon>Alveolata</taxon>
        <taxon>Dinophyceae</taxon>
        <taxon>Suessiales</taxon>
        <taxon>Suessiaceae</taxon>
        <taxon>Polarella</taxon>
    </lineage>
</organism>
<keyword evidence="2" id="KW-0812">Transmembrane</keyword>
<keyword evidence="2" id="KW-1133">Transmembrane helix</keyword>
<feature type="compositionally biased region" description="Basic and acidic residues" evidence="1">
    <location>
        <begin position="18"/>
        <end position="29"/>
    </location>
</feature>
<dbReference type="Proteomes" id="UP000626109">
    <property type="component" value="Unassembled WGS sequence"/>
</dbReference>
<reference evidence="3" key="1">
    <citation type="submission" date="2021-02" db="EMBL/GenBank/DDBJ databases">
        <authorList>
            <person name="Dougan E. K."/>
            <person name="Rhodes N."/>
            <person name="Thang M."/>
            <person name="Chan C."/>
        </authorList>
    </citation>
    <scope>NUCLEOTIDE SEQUENCE</scope>
</reference>
<comment type="caution">
    <text evidence="3">The sequence shown here is derived from an EMBL/GenBank/DDBJ whole genome shotgun (WGS) entry which is preliminary data.</text>
</comment>
<proteinExistence type="predicted"/>
<feature type="transmembrane region" description="Helical" evidence="2">
    <location>
        <begin position="115"/>
        <end position="137"/>
    </location>
</feature>
<evidence type="ECO:0000313" key="3">
    <source>
        <dbReference type="EMBL" id="CAE8743770.1"/>
    </source>
</evidence>
<sequence length="187" mass="19491">MAPAVANTRKARTASPAPHKEAEESKENDAAQNVSEQPTLEKELEKAPSVQQTAATELAAAPKSSRVAVLRARFAAAAQRVRNQAAAAAQSPRILAAVDSFTAARIRCLEQVSRYGVAVAVAPLLMTALLAAFLFMVQDVKITWAAAAASPEVPLGIAAGAAFLGLGALGAKKIRNRRSKVPEKKAA</sequence>
<name>A0A813M8Q4_POLGL</name>
<evidence type="ECO:0000313" key="4">
    <source>
        <dbReference type="Proteomes" id="UP000626109"/>
    </source>
</evidence>
<dbReference type="EMBL" id="CAJNNW010037676">
    <property type="protein sequence ID" value="CAE8743770.1"/>
    <property type="molecule type" value="Genomic_DNA"/>
</dbReference>
<accession>A0A813M8Q4</accession>
<protein>
    <submittedName>
        <fullName evidence="3">Uncharacterized protein</fullName>
    </submittedName>
</protein>
<gene>
    <name evidence="3" type="ORF">PGLA2088_LOCUS51581</name>
</gene>